<reference evidence="2 3" key="1">
    <citation type="submission" date="2019-01" db="EMBL/GenBank/DDBJ databases">
        <title>Draft genome sequence of Psathyrella aberdarensis IHI B618.</title>
        <authorList>
            <person name="Buettner E."/>
            <person name="Kellner H."/>
        </authorList>
    </citation>
    <scope>NUCLEOTIDE SEQUENCE [LARGE SCALE GENOMIC DNA]</scope>
    <source>
        <strain evidence="2 3">IHI B618</strain>
    </source>
</reference>
<evidence type="ECO:0000256" key="1">
    <source>
        <dbReference type="SAM" id="MobiDB-lite"/>
    </source>
</evidence>
<sequence>MLIEAQSIELADAATEARTSDFLENPTAECRPHERGFLFVPQGTKPGPCPPAVFFMHGARPPKTTTEEAHLYLTPNQLCGTGNHSVVYNAEWEVPRSLIVEDVICKKCVFEKGIEILVAEDGPNGDTKDPKWLQETGTVVETAHEDPGLTIANKDAIEDENGECVSYDIEPPSLKVSRKYNGPVRVIDTGVQWQRAADGNTCKHRTGEPGQPLSPSEPPLTARVSIVAKMSLGYDYHLKTEANVYQKFPDHFYQHFTGYNIIAPLQDPVPVWALVPQFYGYYLPDKTIPPSFWKKGNRDGKGQNKGADDGEEKDGTSEKADRLKYDYRSPLMLIEHCGETVCNILDSMSIDDRQHCASLFLRLHHEGWLHNSLYTRNILYQPGPVDASPMERAQKATKRSDLRKTSFRLIDFGRTEKIQDRSLRLWEEDVATKTFKVLHDAMD</sequence>
<evidence type="ECO:0000313" key="2">
    <source>
        <dbReference type="EMBL" id="RXW19969.1"/>
    </source>
</evidence>
<feature type="compositionally biased region" description="Basic and acidic residues" evidence="1">
    <location>
        <begin position="296"/>
        <end position="319"/>
    </location>
</feature>
<dbReference type="STRING" id="2316362.A0A4Q2DJF8"/>
<name>A0A4Q2DJF8_9AGAR</name>
<evidence type="ECO:0008006" key="4">
    <source>
        <dbReference type="Google" id="ProtNLM"/>
    </source>
</evidence>
<comment type="caution">
    <text evidence="2">The sequence shown here is derived from an EMBL/GenBank/DDBJ whole genome shotgun (WGS) entry which is preliminary data.</text>
</comment>
<dbReference type="AlphaFoldDB" id="A0A4Q2DJF8"/>
<organism evidence="2 3">
    <name type="scientific">Candolleomyces aberdarensis</name>
    <dbReference type="NCBI Taxonomy" id="2316362"/>
    <lineage>
        <taxon>Eukaryota</taxon>
        <taxon>Fungi</taxon>
        <taxon>Dikarya</taxon>
        <taxon>Basidiomycota</taxon>
        <taxon>Agaricomycotina</taxon>
        <taxon>Agaricomycetes</taxon>
        <taxon>Agaricomycetidae</taxon>
        <taxon>Agaricales</taxon>
        <taxon>Agaricineae</taxon>
        <taxon>Psathyrellaceae</taxon>
        <taxon>Candolleomyces</taxon>
    </lineage>
</organism>
<dbReference type="EMBL" id="SDEE01000174">
    <property type="protein sequence ID" value="RXW19969.1"/>
    <property type="molecule type" value="Genomic_DNA"/>
</dbReference>
<evidence type="ECO:0000313" key="3">
    <source>
        <dbReference type="Proteomes" id="UP000290288"/>
    </source>
</evidence>
<dbReference type="OrthoDB" id="5327923at2759"/>
<keyword evidence="3" id="KW-1185">Reference proteome</keyword>
<dbReference type="Proteomes" id="UP000290288">
    <property type="component" value="Unassembled WGS sequence"/>
</dbReference>
<feature type="region of interest" description="Disordered" evidence="1">
    <location>
        <begin position="293"/>
        <end position="319"/>
    </location>
</feature>
<gene>
    <name evidence="2" type="ORF">EST38_g5889</name>
</gene>
<protein>
    <recommendedName>
        <fullName evidence="4">Protein kinase domain-containing protein</fullName>
    </recommendedName>
</protein>
<proteinExistence type="predicted"/>
<accession>A0A4Q2DJF8</accession>